<proteinExistence type="predicted"/>
<evidence type="ECO:0000313" key="2">
    <source>
        <dbReference type="EMBL" id="GMA88511.1"/>
    </source>
</evidence>
<protein>
    <submittedName>
        <fullName evidence="2">Uncharacterized protein</fullName>
    </submittedName>
</protein>
<feature type="compositionally biased region" description="Polar residues" evidence="1">
    <location>
        <begin position="50"/>
        <end position="61"/>
    </location>
</feature>
<accession>A0ABQ6JJT1</accession>
<evidence type="ECO:0000313" key="3">
    <source>
        <dbReference type="Proteomes" id="UP001157017"/>
    </source>
</evidence>
<dbReference type="EMBL" id="BSUZ01000001">
    <property type="protein sequence ID" value="GMA88511.1"/>
    <property type="molecule type" value="Genomic_DNA"/>
</dbReference>
<organism evidence="2 3">
    <name type="scientific">Angustibacter aerolatus</name>
    <dbReference type="NCBI Taxonomy" id="1162965"/>
    <lineage>
        <taxon>Bacteria</taxon>
        <taxon>Bacillati</taxon>
        <taxon>Actinomycetota</taxon>
        <taxon>Actinomycetes</taxon>
        <taxon>Kineosporiales</taxon>
        <taxon>Kineosporiaceae</taxon>
    </lineage>
</organism>
<reference evidence="3" key="1">
    <citation type="journal article" date="2019" name="Int. J. Syst. Evol. Microbiol.">
        <title>The Global Catalogue of Microorganisms (GCM) 10K type strain sequencing project: providing services to taxonomists for standard genome sequencing and annotation.</title>
        <authorList>
            <consortium name="The Broad Institute Genomics Platform"/>
            <consortium name="The Broad Institute Genome Sequencing Center for Infectious Disease"/>
            <person name="Wu L."/>
            <person name="Ma J."/>
        </authorList>
    </citation>
    <scope>NUCLEOTIDE SEQUENCE [LARGE SCALE GENOMIC DNA]</scope>
    <source>
        <strain evidence="3">NBRC 108730</strain>
    </source>
</reference>
<feature type="region of interest" description="Disordered" evidence="1">
    <location>
        <begin position="46"/>
        <end position="69"/>
    </location>
</feature>
<dbReference type="Proteomes" id="UP001157017">
    <property type="component" value="Unassembled WGS sequence"/>
</dbReference>
<gene>
    <name evidence="2" type="ORF">GCM10025868_37610</name>
</gene>
<evidence type="ECO:0000256" key="1">
    <source>
        <dbReference type="SAM" id="MobiDB-lite"/>
    </source>
</evidence>
<name>A0ABQ6JJT1_9ACTN</name>
<keyword evidence="3" id="KW-1185">Reference proteome</keyword>
<comment type="caution">
    <text evidence="2">The sequence shown here is derived from an EMBL/GenBank/DDBJ whole genome shotgun (WGS) entry which is preliminary data.</text>
</comment>
<sequence>MPSTVRPSCAVVLALTSRSSPPRRRPSRSVDPAGFAVIAARSASLDDTAVPSTERMTSPAFSTDAAGAPAATSATATVSGTVTPASRSPATEALVCESVISWVFSDCTCCSVCPGGKTCSTGSTARLRDTQPCSTSRSVTLCPGPPKTSTVVMSSVPFAG</sequence>